<reference evidence="3 4" key="1">
    <citation type="journal article" date="2017" name="Nat. Commun.">
        <title>Genome assembly with in vitro proximity ligation data and whole-genome triplication in lettuce.</title>
        <authorList>
            <person name="Reyes-Chin-Wo S."/>
            <person name="Wang Z."/>
            <person name="Yang X."/>
            <person name="Kozik A."/>
            <person name="Arikit S."/>
            <person name="Song C."/>
            <person name="Xia L."/>
            <person name="Froenicke L."/>
            <person name="Lavelle D.O."/>
            <person name="Truco M.J."/>
            <person name="Xia R."/>
            <person name="Zhu S."/>
            <person name="Xu C."/>
            <person name="Xu H."/>
            <person name="Xu X."/>
            <person name="Cox K."/>
            <person name="Korf I."/>
            <person name="Meyers B.C."/>
            <person name="Michelmore R.W."/>
        </authorList>
    </citation>
    <scope>NUCLEOTIDE SEQUENCE [LARGE SCALE GENOMIC DNA]</scope>
    <source>
        <strain evidence="4">cv. Salinas</strain>
        <tissue evidence="3">Seedlings</tissue>
    </source>
</reference>
<organism evidence="3 4">
    <name type="scientific">Lactuca sativa</name>
    <name type="common">Garden lettuce</name>
    <dbReference type="NCBI Taxonomy" id="4236"/>
    <lineage>
        <taxon>Eukaryota</taxon>
        <taxon>Viridiplantae</taxon>
        <taxon>Streptophyta</taxon>
        <taxon>Embryophyta</taxon>
        <taxon>Tracheophyta</taxon>
        <taxon>Spermatophyta</taxon>
        <taxon>Magnoliopsida</taxon>
        <taxon>eudicotyledons</taxon>
        <taxon>Gunneridae</taxon>
        <taxon>Pentapetalae</taxon>
        <taxon>asterids</taxon>
        <taxon>campanulids</taxon>
        <taxon>Asterales</taxon>
        <taxon>Asteraceae</taxon>
        <taxon>Cichorioideae</taxon>
        <taxon>Cichorieae</taxon>
        <taxon>Lactucinae</taxon>
        <taxon>Lactuca</taxon>
    </lineage>
</organism>
<protein>
    <recommendedName>
        <fullName evidence="5">DUF4216 domain-containing protein</fullName>
    </recommendedName>
</protein>
<keyword evidence="4" id="KW-1185">Reference proteome</keyword>
<evidence type="ECO:0000259" key="2">
    <source>
        <dbReference type="Pfam" id="PF13960"/>
    </source>
</evidence>
<dbReference type="InterPro" id="IPR025452">
    <property type="entry name" value="DUF4218"/>
</dbReference>
<dbReference type="Proteomes" id="UP000235145">
    <property type="component" value="Unassembled WGS sequence"/>
</dbReference>
<dbReference type="InterPro" id="IPR025312">
    <property type="entry name" value="DUF4216"/>
</dbReference>
<evidence type="ECO:0000313" key="4">
    <source>
        <dbReference type="Proteomes" id="UP000235145"/>
    </source>
</evidence>
<evidence type="ECO:0008006" key="5">
    <source>
        <dbReference type="Google" id="ProtNLM"/>
    </source>
</evidence>
<evidence type="ECO:0000259" key="1">
    <source>
        <dbReference type="Pfam" id="PF13952"/>
    </source>
</evidence>
<dbReference type="PANTHER" id="PTHR48258">
    <property type="entry name" value="DUF4218 DOMAIN-CONTAINING PROTEIN-RELATED"/>
    <property type="match status" value="1"/>
</dbReference>
<dbReference type="PANTHER" id="PTHR48258:SF4">
    <property type="entry name" value="DUF4216 DOMAIN-CONTAINING PROTEIN"/>
    <property type="match status" value="1"/>
</dbReference>
<comment type="caution">
    <text evidence="3">The sequence shown here is derived from an EMBL/GenBank/DDBJ whole genome shotgun (WGS) entry which is preliminary data.</text>
</comment>
<name>A0A9R1XNT7_LACSA</name>
<dbReference type="EMBL" id="NBSK02000004">
    <property type="protein sequence ID" value="KAJ0214187.1"/>
    <property type="molecule type" value="Genomic_DNA"/>
</dbReference>
<sequence length="390" mass="45752">MERDNNRKIKRSLEITHWKKKMLKKELRKHQRLYFLWFQKPPLSCVYATVSSPSRKRVFSNKDTRGHIGDIYVLSSIMIKNITCAGLVRYETQYYSNHVQVREIFPFGFFDSMEHLVIHLMDEAIVGGPETGIIKRKIRNIAKVEDARNFAQQSHRFSSGEAPLSIFVVPSRRLYEKSGRRKPLSDKDLHKAHTYILLNFNPYILEFDELVMTTNPNESILDLRDKYFVEWFEDRVMNKTPGGSAKHLEVIIEKPSRHAHFHRGYFLNGYKFHTQQYGEVCMTNNFVVCVRWETYNVEQDGPSTVVLFNCIIFDNKDSVIVNKNNLIDVKLNSRLQTDDPFCLASQAEQVFHTPYPSVTKVTKYKWAVIKTKSRGVFEVTETEMEENEIF</sequence>
<dbReference type="AlphaFoldDB" id="A0A9R1XNT7"/>
<proteinExistence type="predicted"/>
<gene>
    <name evidence="3" type="ORF">LSAT_V11C400174740</name>
</gene>
<accession>A0A9R1XNT7</accession>
<feature type="domain" description="DUF4216" evidence="1">
    <location>
        <begin position="303"/>
        <end position="368"/>
    </location>
</feature>
<dbReference type="Pfam" id="PF13960">
    <property type="entry name" value="DUF4218"/>
    <property type="match status" value="1"/>
</dbReference>
<evidence type="ECO:0000313" key="3">
    <source>
        <dbReference type="EMBL" id="KAJ0214187.1"/>
    </source>
</evidence>
<feature type="domain" description="DUF4218" evidence="2">
    <location>
        <begin position="82"/>
        <end position="129"/>
    </location>
</feature>
<dbReference type="Pfam" id="PF13952">
    <property type="entry name" value="DUF4216"/>
    <property type="match status" value="1"/>
</dbReference>